<dbReference type="PANTHER" id="PTHR34801:SF6">
    <property type="entry name" value="SLL1620 PROTEIN"/>
    <property type="match status" value="1"/>
</dbReference>
<dbReference type="PANTHER" id="PTHR34801">
    <property type="entry name" value="EXPRESSED PROTEIN"/>
    <property type="match status" value="1"/>
</dbReference>
<gene>
    <name evidence="1" type="ORF">R2X38_19425</name>
</gene>
<evidence type="ECO:0000313" key="1">
    <source>
        <dbReference type="EMBL" id="MDV5171172.1"/>
    </source>
</evidence>
<proteinExistence type="predicted"/>
<comment type="caution">
    <text evidence="1">The sequence shown here is derived from an EMBL/GenBank/DDBJ whole genome shotgun (WGS) entry which is preliminary data.</text>
</comment>
<organism evidence="1 2">
    <name type="scientific">Photobacterium rosenbergii</name>
    <dbReference type="NCBI Taxonomy" id="294936"/>
    <lineage>
        <taxon>Bacteria</taxon>
        <taxon>Pseudomonadati</taxon>
        <taxon>Pseudomonadota</taxon>
        <taxon>Gammaproteobacteria</taxon>
        <taxon>Vibrionales</taxon>
        <taxon>Vibrionaceae</taxon>
        <taxon>Photobacterium</taxon>
    </lineage>
</organism>
<evidence type="ECO:0000313" key="2">
    <source>
        <dbReference type="Proteomes" id="UP001186452"/>
    </source>
</evidence>
<dbReference type="RefSeq" id="WP_317524000.1">
    <property type="nucleotide sequence ID" value="NZ_JAWJZI010000010.1"/>
</dbReference>
<dbReference type="EMBL" id="JAWJZI010000010">
    <property type="protein sequence ID" value="MDV5171172.1"/>
    <property type="molecule type" value="Genomic_DNA"/>
</dbReference>
<dbReference type="Proteomes" id="UP001186452">
    <property type="component" value="Unassembled WGS sequence"/>
</dbReference>
<dbReference type="PIRSF" id="PIRSF026426">
    <property type="entry name" value="DUF1499"/>
    <property type="match status" value="1"/>
</dbReference>
<keyword evidence="2" id="KW-1185">Reference proteome</keyword>
<name>A0ABU3ZM46_9GAMM</name>
<sequence>MIQPQGFRFIPLAVLLTVVTGCGSPDSTYRDTVRVNQICGEKPNCVSTLDNRREHALAPFTLSQKGLAQWAHIEQLALTLPGASLAKKTDDYFHIECTSKVFRFVDDFEVQRQSGQLTVRSESRTGYSDFGVNRERAEAFRQLLAQEGYLMDGK</sequence>
<dbReference type="InterPro" id="IPR010865">
    <property type="entry name" value="DUF1499"/>
</dbReference>
<protein>
    <submittedName>
        <fullName evidence="1">DUF1499 domain-containing protein</fullName>
    </submittedName>
</protein>
<dbReference type="Pfam" id="PF07386">
    <property type="entry name" value="DUF1499"/>
    <property type="match status" value="1"/>
</dbReference>
<reference evidence="1 2" key="1">
    <citation type="submission" date="2023-10" db="EMBL/GenBank/DDBJ databases">
        <title>Marine bacteria isolated from horseshoe crab.</title>
        <authorList>
            <person name="Cheng T.H."/>
        </authorList>
    </citation>
    <scope>NUCLEOTIDE SEQUENCE [LARGE SCALE GENOMIC DNA]</scope>
    <source>
        <strain evidence="1 2">HSC6</strain>
    </source>
</reference>
<accession>A0ABU3ZM46</accession>